<dbReference type="EMBL" id="KN822007">
    <property type="protein sequence ID" value="KIM69288.1"/>
    <property type="molecule type" value="Genomic_DNA"/>
</dbReference>
<gene>
    <name evidence="1" type="ORF">SCLCIDRAFT_830948</name>
</gene>
<reference evidence="2" key="2">
    <citation type="submission" date="2015-01" db="EMBL/GenBank/DDBJ databases">
        <title>Evolutionary Origins and Diversification of the Mycorrhizal Mutualists.</title>
        <authorList>
            <consortium name="DOE Joint Genome Institute"/>
            <consortium name="Mycorrhizal Genomics Consortium"/>
            <person name="Kohler A."/>
            <person name="Kuo A."/>
            <person name="Nagy L.G."/>
            <person name="Floudas D."/>
            <person name="Copeland A."/>
            <person name="Barry K.W."/>
            <person name="Cichocki N."/>
            <person name="Veneault-Fourrey C."/>
            <person name="LaButti K."/>
            <person name="Lindquist E.A."/>
            <person name="Lipzen A."/>
            <person name="Lundell T."/>
            <person name="Morin E."/>
            <person name="Murat C."/>
            <person name="Riley R."/>
            <person name="Ohm R."/>
            <person name="Sun H."/>
            <person name="Tunlid A."/>
            <person name="Henrissat B."/>
            <person name="Grigoriev I.V."/>
            <person name="Hibbett D.S."/>
            <person name="Martin F."/>
        </authorList>
    </citation>
    <scope>NUCLEOTIDE SEQUENCE [LARGE SCALE GENOMIC DNA]</scope>
    <source>
        <strain evidence="2">Foug A</strain>
    </source>
</reference>
<keyword evidence="2" id="KW-1185">Reference proteome</keyword>
<sequence length="128" mass="14565">MGAVVDLSCSNTGIKYEGELARHTRYVRVLHLSGHLRAWYKLDCGRVHGFGHHFRLQARETRRGHARSRSLRLHLQCNHNIHIVGFASDDTRISLSKLTISSSLCMIITQGLSMTLRSQRFAQVQQAK</sequence>
<name>A0A0C3A6I1_9AGAM</name>
<dbReference type="STRING" id="1036808.A0A0C3A6I1"/>
<proteinExistence type="predicted"/>
<dbReference type="AlphaFoldDB" id="A0A0C3A6I1"/>
<accession>A0A0C3A6I1</accession>
<evidence type="ECO:0000313" key="2">
    <source>
        <dbReference type="Proteomes" id="UP000053989"/>
    </source>
</evidence>
<dbReference type="HOGENOM" id="CLU_1960884_0_0_1"/>
<dbReference type="Proteomes" id="UP000053989">
    <property type="component" value="Unassembled WGS sequence"/>
</dbReference>
<evidence type="ECO:0000313" key="1">
    <source>
        <dbReference type="EMBL" id="KIM69288.1"/>
    </source>
</evidence>
<reference evidence="1 2" key="1">
    <citation type="submission" date="2014-04" db="EMBL/GenBank/DDBJ databases">
        <authorList>
            <consortium name="DOE Joint Genome Institute"/>
            <person name="Kuo A."/>
            <person name="Kohler A."/>
            <person name="Nagy L.G."/>
            <person name="Floudas D."/>
            <person name="Copeland A."/>
            <person name="Barry K.W."/>
            <person name="Cichocki N."/>
            <person name="Veneault-Fourrey C."/>
            <person name="LaButti K."/>
            <person name="Lindquist E.A."/>
            <person name="Lipzen A."/>
            <person name="Lundell T."/>
            <person name="Morin E."/>
            <person name="Murat C."/>
            <person name="Sun H."/>
            <person name="Tunlid A."/>
            <person name="Henrissat B."/>
            <person name="Grigoriev I.V."/>
            <person name="Hibbett D.S."/>
            <person name="Martin F."/>
            <person name="Nordberg H.P."/>
            <person name="Cantor M.N."/>
            <person name="Hua S.X."/>
        </authorList>
    </citation>
    <scope>NUCLEOTIDE SEQUENCE [LARGE SCALE GENOMIC DNA]</scope>
    <source>
        <strain evidence="1 2">Foug A</strain>
    </source>
</reference>
<dbReference type="InParanoid" id="A0A0C3A6I1"/>
<organism evidence="1 2">
    <name type="scientific">Scleroderma citrinum Foug A</name>
    <dbReference type="NCBI Taxonomy" id="1036808"/>
    <lineage>
        <taxon>Eukaryota</taxon>
        <taxon>Fungi</taxon>
        <taxon>Dikarya</taxon>
        <taxon>Basidiomycota</taxon>
        <taxon>Agaricomycotina</taxon>
        <taxon>Agaricomycetes</taxon>
        <taxon>Agaricomycetidae</taxon>
        <taxon>Boletales</taxon>
        <taxon>Sclerodermatineae</taxon>
        <taxon>Sclerodermataceae</taxon>
        <taxon>Scleroderma</taxon>
    </lineage>
</organism>
<protein>
    <submittedName>
        <fullName evidence="1">Uncharacterized protein</fullName>
    </submittedName>
</protein>